<evidence type="ECO:0000313" key="16">
    <source>
        <dbReference type="Proteomes" id="UP000078595"/>
    </source>
</evidence>
<protein>
    <recommendedName>
        <fullName evidence="17">Ergosterol biosynthetic protein 28</fullName>
    </recommendedName>
</protein>
<dbReference type="EMBL" id="CP144532">
    <property type="protein sequence ID" value="WWC60536.1"/>
    <property type="molecule type" value="Genomic_DNA"/>
</dbReference>
<evidence type="ECO:0000256" key="11">
    <source>
        <dbReference type="ARBA" id="ARBA00023166"/>
    </source>
</evidence>
<keyword evidence="5" id="KW-0256">Endoplasmic reticulum</keyword>
<keyword evidence="6" id="KW-0752">Steroid biosynthesis</keyword>
<dbReference type="GO" id="GO:0016126">
    <property type="term" value="P:sterol biosynthetic process"/>
    <property type="evidence" value="ECO:0007669"/>
    <property type="project" value="UniProtKB-KW"/>
</dbReference>
<evidence type="ECO:0000313" key="15">
    <source>
        <dbReference type="EMBL" id="WWC60536.1"/>
    </source>
</evidence>
<keyword evidence="10 13" id="KW-0472">Membrane</keyword>
<dbReference type="GeneID" id="28966829"/>
<evidence type="ECO:0000256" key="13">
    <source>
        <dbReference type="SAM" id="Phobius"/>
    </source>
</evidence>
<comment type="subcellular location">
    <subcellularLocation>
        <location evidence="1">Endoplasmic reticulum membrane</location>
        <topology evidence="1">Multi-pass membrane protein</topology>
    </subcellularLocation>
</comment>
<dbReference type="VEuPathDB" id="FungiDB:I303_03130"/>
<keyword evidence="4 13" id="KW-0812">Transmembrane</keyword>
<evidence type="ECO:0000256" key="9">
    <source>
        <dbReference type="ARBA" id="ARBA00023098"/>
    </source>
</evidence>
<dbReference type="PANTHER" id="PTHR15451:SF19">
    <property type="entry name" value="ERGOSTEROL BIOSYNTHETIC PROTEIN 28 HOMOLOG"/>
    <property type="match status" value="1"/>
</dbReference>
<keyword evidence="12" id="KW-0753">Steroid metabolism</keyword>
<evidence type="ECO:0000256" key="8">
    <source>
        <dbReference type="ARBA" id="ARBA00023011"/>
    </source>
</evidence>
<gene>
    <name evidence="14" type="ORF">I303_03130</name>
    <name evidence="15" type="ORF">I303_103110</name>
</gene>
<evidence type="ECO:0000256" key="3">
    <source>
        <dbReference type="ARBA" id="ARBA00022516"/>
    </source>
</evidence>
<name>A0A1A6AAM3_9TREE</name>
<dbReference type="Pfam" id="PF03694">
    <property type="entry name" value="Erg28"/>
    <property type="match status" value="1"/>
</dbReference>
<evidence type="ECO:0008006" key="17">
    <source>
        <dbReference type="Google" id="ProtNLM"/>
    </source>
</evidence>
<dbReference type="OrthoDB" id="6485510at2759"/>
<reference evidence="14" key="1">
    <citation type="submission" date="2013-07" db="EMBL/GenBank/DDBJ databases">
        <title>The Genome Sequence of Cryptococcus dejecticola CBS10117.</title>
        <authorList>
            <consortium name="The Broad Institute Genome Sequencing Platform"/>
            <person name="Cuomo C."/>
            <person name="Litvintseva A."/>
            <person name="Chen Y."/>
            <person name="Heitman J."/>
            <person name="Sun S."/>
            <person name="Springer D."/>
            <person name="Dromer F."/>
            <person name="Young S.K."/>
            <person name="Zeng Q."/>
            <person name="Gargeya S."/>
            <person name="Fitzgerald M."/>
            <person name="Abouelleil A."/>
            <person name="Alvarado L."/>
            <person name="Berlin A.M."/>
            <person name="Chapman S.B."/>
            <person name="Dewar J."/>
            <person name="Goldberg J."/>
            <person name="Griggs A."/>
            <person name="Gujja S."/>
            <person name="Hansen M."/>
            <person name="Howarth C."/>
            <person name="Imamovic A."/>
            <person name="Larimer J."/>
            <person name="McCowan C."/>
            <person name="Murphy C."/>
            <person name="Pearson M."/>
            <person name="Priest M."/>
            <person name="Roberts A."/>
            <person name="Saif S."/>
            <person name="Shea T."/>
            <person name="Sykes S."/>
            <person name="Wortman J."/>
            <person name="Nusbaum C."/>
            <person name="Birren B."/>
        </authorList>
    </citation>
    <scope>NUCLEOTIDE SEQUENCE [LARGE SCALE GENOMIC DNA]</scope>
    <source>
        <strain evidence="14">CBS 10117</strain>
    </source>
</reference>
<keyword evidence="7 13" id="KW-1133">Transmembrane helix</keyword>
<reference evidence="15" key="2">
    <citation type="submission" date="2013-07" db="EMBL/GenBank/DDBJ databases">
        <authorList>
            <consortium name="The Broad Institute Genome Sequencing Platform"/>
            <person name="Cuomo C."/>
            <person name="Litvintseva A."/>
            <person name="Chen Y."/>
            <person name="Heitman J."/>
            <person name="Sun S."/>
            <person name="Springer D."/>
            <person name="Dromer F."/>
            <person name="Young S.K."/>
            <person name="Zeng Q."/>
            <person name="Gargeya S."/>
            <person name="Fitzgerald M."/>
            <person name="Abouelleil A."/>
            <person name="Alvarado L."/>
            <person name="Berlin A.M."/>
            <person name="Chapman S.B."/>
            <person name="Dewar J."/>
            <person name="Goldberg J."/>
            <person name="Griggs A."/>
            <person name="Gujja S."/>
            <person name="Hansen M."/>
            <person name="Howarth C."/>
            <person name="Imamovic A."/>
            <person name="Larimer J."/>
            <person name="McCowan C."/>
            <person name="Murphy C."/>
            <person name="Pearson M."/>
            <person name="Priest M."/>
            <person name="Roberts A."/>
            <person name="Saif S."/>
            <person name="Shea T."/>
            <person name="Sykes S."/>
            <person name="Wortman J."/>
            <person name="Nusbaum C."/>
            <person name="Birren B."/>
        </authorList>
    </citation>
    <scope>NUCLEOTIDE SEQUENCE</scope>
    <source>
        <strain evidence="15">CBS 10117</strain>
    </source>
</reference>
<reference evidence="15" key="3">
    <citation type="submission" date="2024-02" db="EMBL/GenBank/DDBJ databases">
        <title>Comparative genomics of Cryptococcus and Kwoniella reveals pathogenesis evolution and contrasting modes of karyotype evolution via chromosome fusion or intercentromeric recombination.</title>
        <authorList>
            <person name="Coelho M.A."/>
            <person name="David-Palma M."/>
            <person name="Shea T."/>
            <person name="Bowers K."/>
            <person name="McGinley-Smith S."/>
            <person name="Mohammad A.W."/>
            <person name="Gnirke A."/>
            <person name="Yurkov A.M."/>
            <person name="Nowrousian M."/>
            <person name="Sun S."/>
            <person name="Cuomo C.A."/>
            <person name="Heitman J."/>
        </authorList>
    </citation>
    <scope>NUCLEOTIDE SEQUENCE</scope>
    <source>
        <strain evidence="15">CBS 10117</strain>
    </source>
</reference>
<keyword evidence="16" id="KW-1185">Reference proteome</keyword>
<dbReference type="EMBL" id="KI894029">
    <property type="protein sequence ID" value="OBR87106.1"/>
    <property type="molecule type" value="Genomic_DNA"/>
</dbReference>
<feature type="transmembrane region" description="Helical" evidence="13">
    <location>
        <begin position="12"/>
        <end position="29"/>
    </location>
</feature>
<keyword evidence="3" id="KW-0444">Lipid biosynthesis</keyword>
<accession>A0A1A6AAM3</accession>
<feature type="transmembrane region" description="Helical" evidence="13">
    <location>
        <begin position="108"/>
        <end position="127"/>
    </location>
</feature>
<dbReference type="InterPro" id="IPR005352">
    <property type="entry name" value="Erg28"/>
</dbReference>
<evidence type="ECO:0000256" key="1">
    <source>
        <dbReference type="ARBA" id="ARBA00004477"/>
    </source>
</evidence>
<organism evidence="14">
    <name type="scientific">Kwoniella dejecticola CBS 10117</name>
    <dbReference type="NCBI Taxonomy" id="1296121"/>
    <lineage>
        <taxon>Eukaryota</taxon>
        <taxon>Fungi</taxon>
        <taxon>Dikarya</taxon>
        <taxon>Basidiomycota</taxon>
        <taxon>Agaricomycotina</taxon>
        <taxon>Tremellomycetes</taxon>
        <taxon>Tremellales</taxon>
        <taxon>Cryptococcaceae</taxon>
        <taxon>Kwoniella</taxon>
    </lineage>
</organism>
<feature type="transmembrane region" description="Helical" evidence="13">
    <location>
        <begin position="79"/>
        <end position="96"/>
    </location>
</feature>
<sequence length="134" mass="14994">MASLLPSAQAGYLPYFLLLTTCAGTYNAIQNHFVIWQSKEVYSRKADEMTFLAGRLFAAWTTLASLIRGTAAYNIHDRVAYDLVIATYALATWHFTSEWLIFGSVKPNRGSIGAIIVGWVGLTWTLTQRDHYLA</sequence>
<evidence type="ECO:0000313" key="14">
    <source>
        <dbReference type="EMBL" id="OBR87106.1"/>
    </source>
</evidence>
<keyword evidence="9" id="KW-0443">Lipid metabolism</keyword>
<dbReference type="PANTHER" id="PTHR15451">
    <property type="entry name" value="ERGOSTEROL BIOSYNTHETIC PROTEIN 28-RELATED"/>
    <property type="match status" value="1"/>
</dbReference>
<dbReference type="AlphaFoldDB" id="A0A1A6AAM3"/>
<evidence type="ECO:0000256" key="6">
    <source>
        <dbReference type="ARBA" id="ARBA00022955"/>
    </source>
</evidence>
<comment type="similarity">
    <text evidence="2">Belongs to the ERG28 family.</text>
</comment>
<dbReference type="Proteomes" id="UP000078595">
    <property type="component" value="Chromosome 3"/>
</dbReference>
<evidence type="ECO:0000256" key="4">
    <source>
        <dbReference type="ARBA" id="ARBA00022692"/>
    </source>
</evidence>
<evidence type="ECO:0000256" key="2">
    <source>
        <dbReference type="ARBA" id="ARBA00005377"/>
    </source>
</evidence>
<evidence type="ECO:0000256" key="12">
    <source>
        <dbReference type="ARBA" id="ARBA00023221"/>
    </source>
</evidence>
<dbReference type="GO" id="GO:0005789">
    <property type="term" value="C:endoplasmic reticulum membrane"/>
    <property type="evidence" value="ECO:0007669"/>
    <property type="project" value="UniProtKB-SubCell"/>
</dbReference>
<dbReference type="GO" id="GO:0030674">
    <property type="term" value="F:protein-macromolecule adaptor activity"/>
    <property type="evidence" value="ECO:0007669"/>
    <property type="project" value="TreeGrafter"/>
</dbReference>
<dbReference type="STRING" id="1296121.A0A1A6AAM3"/>
<keyword evidence="11" id="KW-1207">Sterol metabolism</keyword>
<evidence type="ECO:0000256" key="5">
    <source>
        <dbReference type="ARBA" id="ARBA00022824"/>
    </source>
</evidence>
<feature type="transmembrane region" description="Helical" evidence="13">
    <location>
        <begin position="49"/>
        <end position="67"/>
    </location>
</feature>
<evidence type="ECO:0000256" key="7">
    <source>
        <dbReference type="ARBA" id="ARBA00022989"/>
    </source>
</evidence>
<dbReference type="KEGG" id="kdj:28966829"/>
<keyword evidence="8" id="KW-0756">Sterol biosynthesis</keyword>
<dbReference type="RefSeq" id="XP_018264948.1">
    <property type="nucleotide sequence ID" value="XM_018406454.1"/>
</dbReference>
<proteinExistence type="inferred from homology"/>
<evidence type="ECO:0000256" key="10">
    <source>
        <dbReference type="ARBA" id="ARBA00023136"/>
    </source>
</evidence>